<gene>
    <name evidence="1" type="ORF">LF41_2921</name>
</gene>
<reference evidence="1 2" key="1">
    <citation type="submission" date="2014-09" db="EMBL/GenBank/DDBJ databases">
        <title>Genome sequences of Lysobacter dokdonensis DS-58.</title>
        <authorList>
            <person name="Kim J.F."/>
            <person name="Kwak M.-J."/>
        </authorList>
    </citation>
    <scope>NUCLEOTIDE SEQUENCE [LARGE SCALE GENOMIC DNA]</scope>
    <source>
        <strain evidence="1 2">DS-58</strain>
    </source>
</reference>
<comment type="caution">
    <text evidence="1">The sequence shown here is derived from an EMBL/GenBank/DDBJ whole genome shotgun (WGS) entry which is preliminary data.</text>
</comment>
<proteinExistence type="predicted"/>
<sequence length="174" mass="18750">MLALLLTCAITPTHAEEGLVDSVLRIHCDATHSRLLLTAAPSPADRGSDMAVERIDVGNLIKVSEEDTHGDIRRLGTGTVGRTCGRVSIKISGGFYNSNPQGEMGAASDVPVVDIFDGDEHLAGPLAIGTCATRGRYEVIAECPANWAKRVEVFESQGSVVVYLVHEYEEYRRP</sequence>
<evidence type="ECO:0000313" key="1">
    <source>
        <dbReference type="EMBL" id="KGQ19275.1"/>
    </source>
</evidence>
<keyword evidence="2" id="KW-1185">Reference proteome</keyword>
<dbReference type="AlphaFoldDB" id="A0A0A2WLX3"/>
<organism evidence="1 2">
    <name type="scientific">Lysobacter dokdonensis DS-58</name>
    <dbReference type="NCBI Taxonomy" id="1300345"/>
    <lineage>
        <taxon>Bacteria</taxon>
        <taxon>Pseudomonadati</taxon>
        <taxon>Pseudomonadota</taxon>
        <taxon>Gammaproteobacteria</taxon>
        <taxon>Lysobacterales</taxon>
        <taxon>Lysobacteraceae</taxon>
        <taxon>Noviluteimonas</taxon>
    </lineage>
</organism>
<dbReference type="OrthoDB" id="9961233at2"/>
<dbReference type="PATRIC" id="fig|1300345.3.peg.1471"/>
<protein>
    <submittedName>
        <fullName evidence="1">Uncharacterized protein</fullName>
    </submittedName>
</protein>
<dbReference type="RefSeq" id="WP_152599931.1">
    <property type="nucleotide sequence ID" value="NZ_JRKJ01000008.1"/>
</dbReference>
<accession>A0A0A2WLX3</accession>
<evidence type="ECO:0000313" key="2">
    <source>
        <dbReference type="Proteomes" id="UP000030518"/>
    </source>
</evidence>
<dbReference type="Proteomes" id="UP000030518">
    <property type="component" value="Unassembled WGS sequence"/>
</dbReference>
<name>A0A0A2WLX3_9GAMM</name>
<dbReference type="EMBL" id="JRKJ01000008">
    <property type="protein sequence ID" value="KGQ19275.1"/>
    <property type="molecule type" value="Genomic_DNA"/>
</dbReference>